<dbReference type="InterPro" id="IPR052919">
    <property type="entry name" value="TA_system_RNase"/>
</dbReference>
<feature type="domain" description="PIN" evidence="1">
    <location>
        <begin position="6"/>
        <end position="121"/>
    </location>
</feature>
<evidence type="ECO:0000259" key="1">
    <source>
        <dbReference type="Pfam" id="PF01850"/>
    </source>
</evidence>
<evidence type="ECO:0000313" key="2">
    <source>
        <dbReference type="EMBL" id="CBI07413.1"/>
    </source>
</evidence>
<dbReference type="Gene3D" id="3.40.50.1010">
    <property type="entry name" value="5'-nuclease"/>
    <property type="match status" value="1"/>
</dbReference>
<proteinExistence type="predicted"/>
<dbReference type="CDD" id="cd09872">
    <property type="entry name" value="PIN_Sll0205-like"/>
    <property type="match status" value="1"/>
</dbReference>
<protein>
    <recommendedName>
        <fullName evidence="1">PIN domain-containing protein</fullName>
    </recommendedName>
</protein>
<dbReference type="Pfam" id="PF01850">
    <property type="entry name" value="PIN"/>
    <property type="match status" value="1"/>
</dbReference>
<accession>E6QJJ6</accession>
<dbReference type="AlphaFoldDB" id="E6QJJ6"/>
<organism evidence="2">
    <name type="scientific">mine drainage metagenome</name>
    <dbReference type="NCBI Taxonomy" id="410659"/>
    <lineage>
        <taxon>unclassified sequences</taxon>
        <taxon>metagenomes</taxon>
        <taxon>ecological metagenomes</taxon>
    </lineage>
</organism>
<gene>
    <name evidence="2" type="ORF">CARN6_0746</name>
</gene>
<dbReference type="InterPro" id="IPR041705">
    <property type="entry name" value="PIN_Sll0205"/>
</dbReference>
<name>E6QJJ6_9ZZZZ</name>
<dbReference type="EMBL" id="CABQ01000088">
    <property type="protein sequence ID" value="CBI07413.1"/>
    <property type="molecule type" value="Genomic_DNA"/>
</dbReference>
<comment type="caution">
    <text evidence="2">The sequence shown here is derived from an EMBL/GenBank/DDBJ whole genome shotgun (WGS) entry which is preliminary data.</text>
</comment>
<dbReference type="SUPFAM" id="SSF88723">
    <property type="entry name" value="PIN domain-like"/>
    <property type="match status" value="1"/>
</dbReference>
<dbReference type="InterPro" id="IPR002716">
    <property type="entry name" value="PIN_dom"/>
</dbReference>
<dbReference type="InterPro" id="IPR029060">
    <property type="entry name" value="PIN-like_dom_sf"/>
</dbReference>
<dbReference type="PANTHER" id="PTHR36173">
    <property type="entry name" value="RIBONUCLEASE VAPC16-RELATED"/>
    <property type="match status" value="1"/>
</dbReference>
<dbReference type="PANTHER" id="PTHR36173:SF2">
    <property type="entry name" value="RIBONUCLEASE VAPC16"/>
    <property type="match status" value="1"/>
</dbReference>
<sequence length="131" mass="15025">MIVEEILLDTNVLLRFLFEPERLPADVVERIADGRNRVWFSILSLWEIAIKQALRRDEFDFAPENVNALAVETGFVRLDLAPAHIFRLLGLPLIHRDPFDRMLVAQCLTDRLRLLTTDGALPAYSPMVEVV</sequence>
<reference evidence="2" key="1">
    <citation type="submission" date="2009-10" db="EMBL/GenBank/DDBJ databases">
        <title>Diversity of trophic interactions inside an arsenic-rich microbial ecosystem.</title>
        <authorList>
            <person name="Bertin P.N."/>
            <person name="Heinrich-Salmeron A."/>
            <person name="Pelletier E."/>
            <person name="Goulhen-Chollet F."/>
            <person name="Arsene-Ploetze F."/>
            <person name="Gallien S."/>
            <person name="Calteau A."/>
            <person name="Vallenet D."/>
            <person name="Casiot C."/>
            <person name="Chane-Woon-Ming B."/>
            <person name="Giloteaux L."/>
            <person name="Barakat M."/>
            <person name="Bonnefoy V."/>
            <person name="Bruneel O."/>
            <person name="Chandler M."/>
            <person name="Cleiss J."/>
            <person name="Duran R."/>
            <person name="Elbaz-Poulichet F."/>
            <person name="Fonknechten N."/>
            <person name="Lauga B."/>
            <person name="Mornico D."/>
            <person name="Ortet P."/>
            <person name="Schaeffer C."/>
            <person name="Siguier P."/>
            <person name="Alexander Thil Smith A."/>
            <person name="Van Dorsselaer A."/>
            <person name="Weissenbach J."/>
            <person name="Medigue C."/>
            <person name="Le Paslier D."/>
        </authorList>
    </citation>
    <scope>NUCLEOTIDE SEQUENCE</scope>
</reference>